<dbReference type="AlphaFoldDB" id="A0AA39IIH6"/>
<dbReference type="SUPFAM" id="SSF56436">
    <property type="entry name" value="C-type lectin-like"/>
    <property type="match status" value="1"/>
</dbReference>
<dbReference type="PANTHER" id="PTHR22803">
    <property type="entry name" value="MANNOSE, PHOSPHOLIPASE, LECTIN RECEPTOR RELATED"/>
    <property type="match status" value="1"/>
</dbReference>
<reference evidence="3" key="1">
    <citation type="submission" date="2023-06" db="EMBL/GenBank/DDBJ databases">
        <title>Genomic analysis of the entomopathogenic nematode Steinernema hermaphroditum.</title>
        <authorList>
            <person name="Schwarz E.M."/>
            <person name="Heppert J.K."/>
            <person name="Baniya A."/>
            <person name="Schwartz H.T."/>
            <person name="Tan C.-H."/>
            <person name="Antoshechkin I."/>
            <person name="Sternberg P.W."/>
            <person name="Goodrich-Blair H."/>
            <person name="Dillman A.R."/>
        </authorList>
    </citation>
    <scope>NUCLEOTIDE SEQUENCE</scope>
    <source>
        <strain evidence="3">PS9179</strain>
        <tissue evidence="3">Whole animal</tissue>
    </source>
</reference>
<keyword evidence="1" id="KW-0472">Membrane</keyword>
<evidence type="ECO:0000313" key="4">
    <source>
        <dbReference type="Proteomes" id="UP001175271"/>
    </source>
</evidence>
<evidence type="ECO:0000259" key="2">
    <source>
        <dbReference type="PROSITE" id="PS50041"/>
    </source>
</evidence>
<feature type="transmembrane region" description="Helical" evidence="1">
    <location>
        <begin position="50"/>
        <end position="75"/>
    </location>
</feature>
<dbReference type="EMBL" id="JAUCMV010000001">
    <property type="protein sequence ID" value="KAK0423777.1"/>
    <property type="molecule type" value="Genomic_DNA"/>
</dbReference>
<keyword evidence="1" id="KW-1133">Transmembrane helix</keyword>
<evidence type="ECO:0000256" key="1">
    <source>
        <dbReference type="SAM" id="Phobius"/>
    </source>
</evidence>
<proteinExistence type="predicted"/>
<protein>
    <recommendedName>
        <fullName evidence="2">C-type lectin domain-containing protein</fullName>
    </recommendedName>
</protein>
<dbReference type="Proteomes" id="UP001175271">
    <property type="component" value="Unassembled WGS sequence"/>
</dbReference>
<dbReference type="InterPro" id="IPR050111">
    <property type="entry name" value="C-type_lectin/snaclec_domain"/>
</dbReference>
<sequence>MESDRNTLLPTFHSKKHKKTALHAGGHEFPHLRLIDEDPRKRAEMNSKTVVTYILVVLLTICVLLSAAQIIGFHLHHNESHIQRVDDKESDKTLCEDGWYYLVTSDFCARSFELRYSWLEAQLYCVENGANLISIHSTMENVVVHNMFAQDDSVERFWIGAHSPNVNKEYRWIDRSPMFYYYFGTTSLGWHFHCSTIVPDNYLRWNNVDCDLKHFFICKKPRA</sequence>
<gene>
    <name evidence="3" type="ORF">QR680_008325</name>
</gene>
<keyword evidence="1" id="KW-0812">Transmembrane</keyword>
<dbReference type="InterPro" id="IPR016187">
    <property type="entry name" value="CTDL_fold"/>
</dbReference>
<dbReference type="InterPro" id="IPR016186">
    <property type="entry name" value="C-type_lectin-like/link_sf"/>
</dbReference>
<dbReference type="PROSITE" id="PS50041">
    <property type="entry name" value="C_TYPE_LECTIN_2"/>
    <property type="match status" value="1"/>
</dbReference>
<dbReference type="CDD" id="cd00037">
    <property type="entry name" value="CLECT"/>
    <property type="match status" value="1"/>
</dbReference>
<dbReference type="SMART" id="SM00034">
    <property type="entry name" value="CLECT"/>
    <property type="match status" value="1"/>
</dbReference>
<evidence type="ECO:0000313" key="3">
    <source>
        <dbReference type="EMBL" id="KAK0423777.1"/>
    </source>
</evidence>
<feature type="domain" description="C-type lectin" evidence="2">
    <location>
        <begin position="104"/>
        <end position="219"/>
    </location>
</feature>
<organism evidence="3 4">
    <name type="scientific">Steinernema hermaphroditum</name>
    <dbReference type="NCBI Taxonomy" id="289476"/>
    <lineage>
        <taxon>Eukaryota</taxon>
        <taxon>Metazoa</taxon>
        <taxon>Ecdysozoa</taxon>
        <taxon>Nematoda</taxon>
        <taxon>Chromadorea</taxon>
        <taxon>Rhabditida</taxon>
        <taxon>Tylenchina</taxon>
        <taxon>Panagrolaimomorpha</taxon>
        <taxon>Strongyloidoidea</taxon>
        <taxon>Steinernematidae</taxon>
        <taxon>Steinernema</taxon>
    </lineage>
</organism>
<comment type="caution">
    <text evidence="3">The sequence shown here is derived from an EMBL/GenBank/DDBJ whole genome shotgun (WGS) entry which is preliminary data.</text>
</comment>
<dbReference type="Gene3D" id="3.10.100.10">
    <property type="entry name" value="Mannose-Binding Protein A, subunit A"/>
    <property type="match status" value="1"/>
</dbReference>
<accession>A0AA39IIH6</accession>
<dbReference type="Pfam" id="PF00059">
    <property type="entry name" value="Lectin_C"/>
    <property type="match status" value="1"/>
</dbReference>
<dbReference type="InterPro" id="IPR001304">
    <property type="entry name" value="C-type_lectin-like"/>
</dbReference>
<keyword evidence="4" id="KW-1185">Reference proteome</keyword>
<name>A0AA39IIH6_9BILA</name>